<dbReference type="KEGG" id="cpe:CPE1985"/>
<evidence type="ECO:0008006" key="9">
    <source>
        <dbReference type="Google" id="ProtNLM"/>
    </source>
</evidence>
<dbReference type="InterPro" id="IPR004307">
    <property type="entry name" value="TspO_MBR"/>
</dbReference>
<comment type="similarity">
    <text evidence="2">Belongs to the TspO/BZRP family.</text>
</comment>
<sequence>MIYVNIFKVNGKFNLGDLIISLLITLGGGYVIGKFTQESVQVYGTLNKPWFSPPAIVFPIVWTILYILMAIAAYRIFLRHKQGEKTKSALWFYIIQLVLNFAWSIIFFHFKLYGLAFIELIILLIFIVITTIKFLKFDKIAGILMIPYIIWVSFAGVLNFFVWLLNEM</sequence>
<evidence type="ECO:0000256" key="5">
    <source>
        <dbReference type="ARBA" id="ARBA00023136"/>
    </source>
</evidence>
<protein>
    <recommendedName>
        <fullName evidence="9">Tryptophan-rich sensory protein</fullName>
    </recommendedName>
</protein>
<dbReference type="FunFam" id="1.20.1260.100:FF:000001">
    <property type="entry name" value="translocator protein 2"/>
    <property type="match status" value="1"/>
</dbReference>
<dbReference type="InterPro" id="IPR038330">
    <property type="entry name" value="TspO/MBR-related_sf"/>
</dbReference>
<feature type="transmembrane region" description="Helical" evidence="6">
    <location>
        <begin position="15"/>
        <end position="36"/>
    </location>
</feature>
<dbReference type="Pfam" id="PF03073">
    <property type="entry name" value="TspO_MBR"/>
    <property type="match status" value="1"/>
</dbReference>
<reference evidence="7 8" key="1">
    <citation type="journal article" date="2002" name="Proc. Natl. Acad. Sci. U.S.A.">
        <title>Complete genome sequence of Clostridium perfringens, an anaerobic flesh-eater.</title>
        <authorList>
            <person name="Shimizu T."/>
            <person name="Ohtani K."/>
            <person name="Hirakawa H."/>
            <person name="Ohshima K."/>
            <person name="Yamashita A."/>
            <person name="Shiba T."/>
            <person name="Ogasawara N."/>
            <person name="Hattori M."/>
            <person name="Kuhara S."/>
            <person name="Hayashi H."/>
        </authorList>
    </citation>
    <scope>NUCLEOTIDE SEQUENCE [LARGE SCALE GENOMIC DNA]</scope>
    <source>
        <strain evidence="8">13 / Type A</strain>
    </source>
</reference>
<evidence type="ECO:0000256" key="4">
    <source>
        <dbReference type="ARBA" id="ARBA00022989"/>
    </source>
</evidence>
<evidence type="ECO:0000256" key="3">
    <source>
        <dbReference type="ARBA" id="ARBA00022692"/>
    </source>
</evidence>
<dbReference type="EMBL" id="BA000016">
    <property type="protein sequence ID" value="BAB81691.1"/>
    <property type="molecule type" value="Genomic_DNA"/>
</dbReference>
<keyword evidence="4 6" id="KW-1133">Transmembrane helix</keyword>
<accession>Q8XIX8</accession>
<dbReference type="PANTHER" id="PTHR10057">
    <property type="entry name" value="PERIPHERAL-TYPE BENZODIAZEPINE RECEPTOR"/>
    <property type="match status" value="1"/>
</dbReference>
<feature type="transmembrane region" description="Helical" evidence="6">
    <location>
        <begin position="142"/>
        <end position="165"/>
    </location>
</feature>
<dbReference type="HOGENOM" id="CLU_091805_2_0_9"/>
<evidence type="ECO:0000313" key="8">
    <source>
        <dbReference type="Proteomes" id="UP000000818"/>
    </source>
</evidence>
<name>Q8XIX8_CLOPE</name>
<dbReference type="GO" id="GO:0016020">
    <property type="term" value="C:membrane"/>
    <property type="evidence" value="ECO:0007669"/>
    <property type="project" value="UniProtKB-SubCell"/>
</dbReference>
<evidence type="ECO:0000256" key="1">
    <source>
        <dbReference type="ARBA" id="ARBA00004141"/>
    </source>
</evidence>
<feature type="transmembrane region" description="Helical" evidence="6">
    <location>
        <begin position="90"/>
        <end position="110"/>
    </location>
</feature>
<dbReference type="PANTHER" id="PTHR10057:SF0">
    <property type="entry name" value="TRANSLOCATOR PROTEIN"/>
    <property type="match status" value="1"/>
</dbReference>
<keyword evidence="3 6" id="KW-0812">Transmembrane</keyword>
<evidence type="ECO:0000313" key="7">
    <source>
        <dbReference type="EMBL" id="BAB81691.1"/>
    </source>
</evidence>
<dbReference type="CDD" id="cd15904">
    <property type="entry name" value="TSPO_MBR"/>
    <property type="match status" value="1"/>
</dbReference>
<proteinExistence type="inferred from homology"/>
<dbReference type="GO" id="GO:0033013">
    <property type="term" value="P:tetrapyrrole metabolic process"/>
    <property type="evidence" value="ECO:0007669"/>
    <property type="project" value="UniProtKB-ARBA"/>
</dbReference>
<comment type="subcellular location">
    <subcellularLocation>
        <location evidence="1">Membrane</location>
        <topology evidence="1">Multi-pass membrane protein</topology>
    </subcellularLocation>
</comment>
<evidence type="ECO:0000256" key="2">
    <source>
        <dbReference type="ARBA" id="ARBA00007524"/>
    </source>
</evidence>
<evidence type="ECO:0000256" key="6">
    <source>
        <dbReference type="SAM" id="Phobius"/>
    </source>
</evidence>
<organism evidence="7 8">
    <name type="scientific">Clostridium perfringens (strain 13 / Type A)</name>
    <dbReference type="NCBI Taxonomy" id="195102"/>
    <lineage>
        <taxon>Bacteria</taxon>
        <taxon>Bacillati</taxon>
        <taxon>Bacillota</taxon>
        <taxon>Clostridia</taxon>
        <taxon>Eubacteriales</taxon>
        <taxon>Clostridiaceae</taxon>
        <taxon>Clostridium</taxon>
    </lineage>
</organism>
<gene>
    <name evidence="7" type="ordered locus">CPE1985</name>
</gene>
<feature type="transmembrane region" description="Helical" evidence="6">
    <location>
        <begin position="116"/>
        <end position="135"/>
    </location>
</feature>
<dbReference type="Proteomes" id="UP000000818">
    <property type="component" value="Chromosome"/>
</dbReference>
<feature type="transmembrane region" description="Helical" evidence="6">
    <location>
        <begin position="56"/>
        <end position="78"/>
    </location>
</feature>
<dbReference type="Gene3D" id="1.20.1260.100">
    <property type="entry name" value="TspO/MBR protein"/>
    <property type="match status" value="1"/>
</dbReference>
<keyword evidence="5 6" id="KW-0472">Membrane</keyword>
<dbReference type="STRING" id="195102.gene:10491254"/>
<dbReference type="AlphaFoldDB" id="Q8XIX8"/>
<dbReference type="PIRSF" id="PIRSF005859">
    <property type="entry name" value="PBR"/>
    <property type="match status" value="1"/>
</dbReference>